<accession>A0A1M5B670</accession>
<keyword evidence="1" id="KW-0472">Membrane</keyword>
<keyword evidence="1" id="KW-0812">Transmembrane</keyword>
<dbReference type="InterPro" id="IPR012902">
    <property type="entry name" value="N_methyl_site"/>
</dbReference>
<feature type="transmembrane region" description="Helical" evidence="1">
    <location>
        <begin position="20"/>
        <end position="40"/>
    </location>
</feature>
<reference evidence="2 3" key="1">
    <citation type="submission" date="2016-11" db="EMBL/GenBank/DDBJ databases">
        <authorList>
            <person name="Jaros S."/>
            <person name="Januszkiewicz K."/>
            <person name="Wedrychowicz H."/>
        </authorList>
    </citation>
    <scope>NUCLEOTIDE SEQUENCE [LARGE SCALE GENOMIC DNA]</scope>
    <source>
        <strain evidence="2 3">DSM 16112</strain>
    </source>
</reference>
<keyword evidence="3" id="KW-1185">Reference proteome</keyword>
<organism evidence="2 3">
    <name type="scientific">Lampropedia hyalina DSM 16112</name>
    <dbReference type="NCBI Taxonomy" id="1122156"/>
    <lineage>
        <taxon>Bacteria</taxon>
        <taxon>Pseudomonadati</taxon>
        <taxon>Pseudomonadota</taxon>
        <taxon>Betaproteobacteria</taxon>
        <taxon>Burkholderiales</taxon>
        <taxon>Comamonadaceae</taxon>
        <taxon>Lampropedia</taxon>
    </lineage>
</organism>
<dbReference type="NCBIfam" id="TIGR02523">
    <property type="entry name" value="type_IV_pilV"/>
    <property type="match status" value="1"/>
</dbReference>
<name>A0A1M5B670_9BURK</name>
<dbReference type="OrthoDB" id="8724817at2"/>
<proteinExistence type="predicted"/>
<dbReference type="AlphaFoldDB" id="A0A1M5B670"/>
<dbReference type="Proteomes" id="UP000184327">
    <property type="component" value="Unassembled WGS sequence"/>
</dbReference>
<evidence type="ECO:0000256" key="1">
    <source>
        <dbReference type="SAM" id="Phobius"/>
    </source>
</evidence>
<dbReference type="EMBL" id="FQUZ01000020">
    <property type="protein sequence ID" value="SHF38041.1"/>
    <property type="molecule type" value="Genomic_DNA"/>
</dbReference>
<dbReference type="RefSeq" id="WP_073356391.1">
    <property type="nucleotide sequence ID" value="NZ_FQUZ01000020.1"/>
</dbReference>
<sequence>MPASPPRHYALQTGFTLIEVLVSIVILSFGLLGIAGMQAASLKISRDSQHQATGVLLAREYAELMRNNIRIAELTTGTATSGNRYLIAHNATKPTATSKDCRTKTCKSSDIAQWDRDDWLMRVHEALPDAKVEVCFDNSPFQTSSNDAGLPKGWGNCDNTGNTVMIKIGWLQTAGKTETKDGKTVFTSSLKTSANALPSIVLPVVPGGAFGAEATPPVTP</sequence>
<protein>
    <submittedName>
        <fullName evidence="2">Type IV pilus assembly protein PilV</fullName>
    </submittedName>
</protein>
<evidence type="ECO:0000313" key="2">
    <source>
        <dbReference type="EMBL" id="SHF38041.1"/>
    </source>
</evidence>
<dbReference type="NCBIfam" id="TIGR02532">
    <property type="entry name" value="IV_pilin_GFxxxE"/>
    <property type="match status" value="1"/>
</dbReference>
<dbReference type="STRING" id="1122156.SAMN02745117_01832"/>
<gene>
    <name evidence="2" type="ORF">SAMN02745117_01832</name>
</gene>
<keyword evidence="1" id="KW-1133">Transmembrane helix</keyword>
<dbReference type="PROSITE" id="PS00409">
    <property type="entry name" value="PROKAR_NTER_METHYL"/>
    <property type="match status" value="1"/>
</dbReference>
<dbReference type="Pfam" id="PF07963">
    <property type="entry name" value="N_methyl"/>
    <property type="match status" value="1"/>
</dbReference>
<dbReference type="InterPro" id="IPR013362">
    <property type="entry name" value="Pilus_4_PilV"/>
</dbReference>
<evidence type="ECO:0000313" key="3">
    <source>
        <dbReference type="Proteomes" id="UP000184327"/>
    </source>
</evidence>